<dbReference type="EMBL" id="JAHCVI010000004">
    <property type="protein sequence ID" value="KAG7285976.1"/>
    <property type="molecule type" value="Genomic_DNA"/>
</dbReference>
<name>A0AAD4HWH2_9PEZI</name>
<comment type="caution">
    <text evidence="1">The sequence shown here is derived from an EMBL/GenBank/DDBJ whole genome shotgun (WGS) entry which is preliminary data.</text>
</comment>
<accession>A0AAD4HWH2</accession>
<protein>
    <submittedName>
        <fullName evidence="1">Uncharacterized protein</fullName>
    </submittedName>
</protein>
<evidence type="ECO:0000313" key="2">
    <source>
        <dbReference type="Proteomes" id="UP001197093"/>
    </source>
</evidence>
<dbReference type="Proteomes" id="UP001197093">
    <property type="component" value="Unassembled WGS sequence"/>
</dbReference>
<evidence type="ECO:0000313" key="1">
    <source>
        <dbReference type="EMBL" id="KAG7285976.1"/>
    </source>
</evidence>
<keyword evidence="2" id="KW-1185">Reference proteome</keyword>
<dbReference type="AlphaFoldDB" id="A0AAD4HWH2"/>
<proteinExistence type="predicted"/>
<organism evidence="1 2">
    <name type="scientific">Staphylotrichum longicolle</name>
    <dbReference type="NCBI Taxonomy" id="669026"/>
    <lineage>
        <taxon>Eukaryota</taxon>
        <taxon>Fungi</taxon>
        <taxon>Dikarya</taxon>
        <taxon>Ascomycota</taxon>
        <taxon>Pezizomycotina</taxon>
        <taxon>Sordariomycetes</taxon>
        <taxon>Sordariomycetidae</taxon>
        <taxon>Sordariales</taxon>
        <taxon>Chaetomiaceae</taxon>
        <taxon>Staphylotrichum</taxon>
    </lineage>
</organism>
<reference evidence="1" key="1">
    <citation type="submission" date="2023-02" db="EMBL/GenBank/DDBJ databases">
        <authorList>
            <person name="Palmer J.M."/>
        </authorList>
    </citation>
    <scope>NUCLEOTIDE SEQUENCE</scope>
    <source>
        <strain evidence="1">FW57</strain>
    </source>
</reference>
<gene>
    <name evidence="1" type="ORF">NEMBOFW57_008272</name>
</gene>
<sequence>MAAPQIGDVIKFAEIAWTLLDYGWSDDLNAKSLQRLEDVINSARSSVLYHGQTAPDDLGWDEDSLIDIIGDYYGTLNECLLLVKANKTYMGTITGPLANIHWNIFVQPQVEKLRRRILLHNTKVQHVLQPFEIDLRMRIHRDLVQRISHVHRGVEAVHQDVRRMDHRLQALMRAFDPSLIQGFDQPQDSELCEIDIPDGIYQQLQTMFENHPDLEMEGVEFPPLRDIADAFVTRLDKSTRLFQPDTLPIDFDISKATLIPRYASPDGRESLELLLKDGRDMHRLVFCSRYRLQVVFVLGSGQKVKELASLQLWQPSRLAGAPPNLTAATVADTGTLHTMPTEPLLVLFTRHPDCSPSSPPQVHQPPAIVAVSIDSKTSANYRACRCTSLPDCPITALERGASGGRAMKVLRVRGEGGVWDVLPLAEALRSQRGGLHVVRGGGGGIWRKGVIRVSVCFERVEGRIEFAGLPCRSARILFD</sequence>